<sequence length="393" mass="44923">QCSRVPLRLFVREERQLDSVSCADSVVNSSLIPIQMMRDPLLDPDKTFFTHGFLADFIEAYKQHPGLWDVKCKDYVNNPARQVAWEQLLSYCESRLGSVDLEWLKRKVHSMKGSFNKELKRMRDARKAGFTGEWQPKLWYFENLLFTKSHDLHKEGIHTFKEEYDDGSQSEGFMTQTGDRFKHEAVPNGWTGHTQNEETSSTVDTDLDQFLEVTTNTEEQQNSDPDSRKRKASQPTNHISAKRRSPLETVQVELGVPDSDDEYEAIGKVVASKLRALANLDYTQFIRADKLITDAIFKGFQKQLTPNCEVSVDRQPQYPSHPTMTTTSNPSPHLTSFPHHTYNYYFPLNSNPPTLQEPQHTASAATTSLDHPTRQTSMLAKSSKDVDDSSKNE</sequence>
<gene>
    <name evidence="3" type="primary">CNTN3</name>
    <name evidence="3" type="ORF">CM83_28905</name>
</gene>
<feature type="domain" description="MADF" evidence="2">
    <location>
        <begin position="56"/>
        <end position="152"/>
    </location>
</feature>
<evidence type="ECO:0000256" key="1">
    <source>
        <dbReference type="SAM" id="MobiDB-lite"/>
    </source>
</evidence>
<dbReference type="EMBL" id="GBHO01018830">
    <property type="protein sequence ID" value="JAG24774.1"/>
    <property type="molecule type" value="Transcribed_RNA"/>
</dbReference>
<feature type="region of interest" description="Disordered" evidence="1">
    <location>
        <begin position="183"/>
        <end position="246"/>
    </location>
</feature>
<feature type="compositionally biased region" description="Polar residues" evidence="1">
    <location>
        <begin position="191"/>
        <end position="204"/>
    </location>
</feature>
<evidence type="ECO:0000313" key="3">
    <source>
        <dbReference type="EMBL" id="JAG24774.1"/>
    </source>
</evidence>
<feature type="region of interest" description="Disordered" evidence="1">
    <location>
        <begin position="348"/>
        <end position="393"/>
    </location>
</feature>
<dbReference type="PANTHER" id="PTHR21505">
    <property type="entry name" value="MADF DOMAIN-CONTAINING PROTEIN-RELATED"/>
    <property type="match status" value="1"/>
</dbReference>
<dbReference type="SMART" id="SM00595">
    <property type="entry name" value="MADF"/>
    <property type="match status" value="1"/>
</dbReference>
<proteinExistence type="predicted"/>
<feature type="compositionally biased region" description="Basic and acidic residues" evidence="1">
    <location>
        <begin position="382"/>
        <end position="393"/>
    </location>
</feature>
<accession>A0A0A9XXV5</accession>
<feature type="compositionally biased region" description="Polar residues" evidence="1">
    <location>
        <begin position="348"/>
        <end position="380"/>
    </location>
</feature>
<feature type="compositionally biased region" description="Polar residues" evidence="1">
    <location>
        <begin position="212"/>
        <end position="224"/>
    </location>
</feature>
<evidence type="ECO:0000259" key="2">
    <source>
        <dbReference type="PROSITE" id="PS51029"/>
    </source>
</evidence>
<dbReference type="InterPro" id="IPR006578">
    <property type="entry name" value="MADF-dom"/>
</dbReference>
<dbReference type="Pfam" id="PF10545">
    <property type="entry name" value="MADF_DNA_bdg"/>
    <property type="match status" value="1"/>
</dbReference>
<protein>
    <submittedName>
        <fullName evidence="3">Contactin-3</fullName>
    </submittedName>
</protein>
<dbReference type="PANTHER" id="PTHR21505:SF8">
    <property type="entry name" value="DPT-YFP REPRESSOR BY OVEREXPRESSION, ISOFORM D-RELATED"/>
    <property type="match status" value="1"/>
</dbReference>
<dbReference type="PROSITE" id="PS51029">
    <property type="entry name" value="MADF"/>
    <property type="match status" value="1"/>
</dbReference>
<reference evidence="3" key="1">
    <citation type="journal article" date="2014" name="PLoS ONE">
        <title>Transcriptome-Based Identification of ABC Transporters in the Western Tarnished Plant Bug Lygus hesperus.</title>
        <authorList>
            <person name="Hull J.J."/>
            <person name="Chaney K."/>
            <person name="Geib S.M."/>
            <person name="Fabrick J.A."/>
            <person name="Brent C.S."/>
            <person name="Walsh D."/>
            <person name="Lavine L.C."/>
        </authorList>
    </citation>
    <scope>NUCLEOTIDE SEQUENCE</scope>
</reference>
<reference evidence="3" key="2">
    <citation type="submission" date="2014-07" db="EMBL/GenBank/DDBJ databases">
        <authorList>
            <person name="Hull J."/>
        </authorList>
    </citation>
    <scope>NUCLEOTIDE SEQUENCE</scope>
</reference>
<dbReference type="AlphaFoldDB" id="A0A0A9XXV5"/>
<organism evidence="3">
    <name type="scientific">Lygus hesperus</name>
    <name type="common">Western plant bug</name>
    <dbReference type="NCBI Taxonomy" id="30085"/>
    <lineage>
        <taxon>Eukaryota</taxon>
        <taxon>Metazoa</taxon>
        <taxon>Ecdysozoa</taxon>
        <taxon>Arthropoda</taxon>
        <taxon>Hexapoda</taxon>
        <taxon>Insecta</taxon>
        <taxon>Pterygota</taxon>
        <taxon>Neoptera</taxon>
        <taxon>Paraneoptera</taxon>
        <taxon>Hemiptera</taxon>
        <taxon>Heteroptera</taxon>
        <taxon>Panheteroptera</taxon>
        <taxon>Cimicomorpha</taxon>
        <taxon>Miridae</taxon>
        <taxon>Mirini</taxon>
        <taxon>Lygus</taxon>
    </lineage>
</organism>
<feature type="non-terminal residue" evidence="3">
    <location>
        <position position="1"/>
    </location>
</feature>
<name>A0A0A9XXV5_LYGHE</name>